<dbReference type="Gene3D" id="3.40.30.20">
    <property type="match status" value="1"/>
</dbReference>
<dbReference type="NCBIfam" id="NF006144">
    <property type="entry name" value="PRK08294.1"/>
    <property type="match status" value="1"/>
</dbReference>
<gene>
    <name evidence="8" type="primary">pcpB</name>
    <name evidence="8" type="ORF">NCTC13354_01150</name>
</gene>
<dbReference type="InterPro" id="IPR012941">
    <property type="entry name" value="Phe_hydrox_C_dim_dom"/>
</dbReference>
<dbReference type="InterPro" id="IPR002938">
    <property type="entry name" value="FAD-bd"/>
</dbReference>
<evidence type="ECO:0000313" key="8">
    <source>
        <dbReference type="EMBL" id="VEI13435.1"/>
    </source>
</evidence>
<dbReference type="RefSeq" id="WP_126416549.1">
    <property type="nucleotide sequence ID" value="NZ_LR134476.1"/>
</dbReference>
<keyword evidence="4" id="KW-0274">FAD</keyword>
<comment type="cofactor">
    <cofactor evidence="1">
        <name>FAD</name>
        <dbReference type="ChEBI" id="CHEBI:57692"/>
    </cofactor>
</comment>
<dbReference type="PANTHER" id="PTHR43004:SF19">
    <property type="entry name" value="BINDING MONOOXYGENASE, PUTATIVE (JCVI)-RELATED"/>
    <property type="match status" value="1"/>
</dbReference>
<accession>A0A3S4WGK4</accession>
<protein>
    <submittedName>
        <fullName evidence="8">Pentachlorophenol 4-monooxygenase</fullName>
        <ecNumber evidence="8">1.14.13.50</ecNumber>
    </submittedName>
</protein>
<dbReference type="OrthoDB" id="3316391at2"/>
<dbReference type="InterPro" id="IPR036188">
    <property type="entry name" value="FAD/NAD-bd_sf"/>
</dbReference>
<dbReference type="CDD" id="cd02979">
    <property type="entry name" value="PHOX_C"/>
    <property type="match status" value="1"/>
</dbReference>
<keyword evidence="9" id="KW-1185">Reference proteome</keyword>
<dbReference type="SUPFAM" id="SSF54373">
    <property type="entry name" value="FAD-linked reductases, C-terminal domain"/>
    <property type="match status" value="1"/>
</dbReference>
<keyword evidence="5 8" id="KW-0560">Oxidoreductase</keyword>
<dbReference type="AlphaFoldDB" id="A0A3S4WGK4"/>
<sequence length="646" mass="72645">MKFHHHGYISEDPRVQIAHESCVDRNPDLPDEVDVLIVGAGPAGMITAAQLSVFPEIEARIIDVRDGRLPLGHADGIQSRSVETFQAFGFAEEVIEEGYRITETAFWKPDPDNPDHIIRTGWTDDDPNGLSEFPHLIVNQARILDYFRRFMGRQASRMPVNFGWEFRTLRINEGAEYPVECELVGSGAANKGEERTVHAKYVLGADGARSNVRTAIGAKNSRVISNHAWGVADILVDTDFPDAMTKAIINSNHGSILHIPREGGFLFRTYVDLGEVPEDDNHQVRNTPLEEIVAKGNKIMSPYSYQVKDVAWWSVYEVGHRVTERFDDVLPENRGSQDPRVFIAGDACHTHSAKAGQGMNVSMQDGFNLGWKLAQVLRGYSSPSLLSTYNAERQPVAQDLIDFDLEWSGKMAATGESDESIEDFYVRTWEFPSGFRTEYPPSLLIASDAKQELATGYPLGKRFKSYRVMRRSDAHDVHLGHLHEADGRWRIYVFADRPKADAPDSKVRAFGDWLKNSPDSPVVRHTKPGDDINSVFDVKVIYQQPHREFELGDAPEIFRPRVGKYQLEDKNEVFGIIHHPGIPEKRDALVPATTNMFQKEDIFEARGISRDGAVVVVRPDMYVAHITSLEDTESLANFFAPIFDLS</sequence>
<evidence type="ECO:0000256" key="4">
    <source>
        <dbReference type="ARBA" id="ARBA00022827"/>
    </source>
</evidence>
<dbReference type="Pfam" id="PF07976">
    <property type="entry name" value="Phe_hydrox_dim"/>
    <property type="match status" value="1"/>
</dbReference>
<evidence type="ECO:0000259" key="7">
    <source>
        <dbReference type="Pfam" id="PF07976"/>
    </source>
</evidence>
<dbReference type="Gene3D" id="3.50.50.60">
    <property type="entry name" value="FAD/NAD(P)-binding domain"/>
    <property type="match status" value="1"/>
</dbReference>
<organism evidence="8 9">
    <name type="scientific">Trueperella bialowiezensis</name>
    <dbReference type="NCBI Taxonomy" id="312285"/>
    <lineage>
        <taxon>Bacteria</taxon>
        <taxon>Bacillati</taxon>
        <taxon>Actinomycetota</taxon>
        <taxon>Actinomycetes</taxon>
        <taxon>Actinomycetales</taxon>
        <taxon>Actinomycetaceae</taxon>
        <taxon>Trueperella</taxon>
    </lineage>
</organism>
<evidence type="ECO:0000256" key="3">
    <source>
        <dbReference type="ARBA" id="ARBA00022630"/>
    </source>
</evidence>
<evidence type="ECO:0000256" key="1">
    <source>
        <dbReference type="ARBA" id="ARBA00001974"/>
    </source>
</evidence>
<evidence type="ECO:0000256" key="5">
    <source>
        <dbReference type="ARBA" id="ARBA00023002"/>
    </source>
</evidence>
<name>A0A3S4WGK4_9ACTO</name>
<keyword evidence="8" id="KW-0503">Monooxygenase</keyword>
<dbReference type="PANTHER" id="PTHR43004">
    <property type="entry name" value="TRK SYSTEM POTASSIUM UPTAKE PROTEIN"/>
    <property type="match status" value="1"/>
</dbReference>
<proteinExistence type="inferred from homology"/>
<feature type="domain" description="Phenol hydroxylase-like C-terminal dimerisation" evidence="7">
    <location>
        <begin position="437"/>
        <end position="642"/>
    </location>
</feature>
<evidence type="ECO:0000259" key="6">
    <source>
        <dbReference type="Pfam" id="PF01494"/>
    </source>
</evidence>
<evidence type="ECO:0000256" key="2">
    <source>
        <dbReference type="ARBA" id="ARBA00007801"/>
    </source>
</evidence>
<dbReference type="GO" id="GO:0018677">
    <property type="term" value="F:pentachlorophenol monooxygenase activity"/>
    <property type="evidence" value="ECO:0007669"/>
    <property type="project" value="UniProtKB-EC"/>
</dbReference>
<dbReference type="SUPFAM" id="SSF51905">
    <property type="entry name" value="FAD/NAD(P)-binding domain"/>
    <property type="match status" value="1"/>
</dbReference>
<evidence type="ECO:0000313" key="9">
    <source>
        <dbReference type="Proteomes" id="UP000269542"/>
    </source>
</evidence>
<dbReference type="GO" id="GO:0071949">
    <property type="term" value="F:FAD binding"/>
    <property type="evidence" value="ECO:0007669"/>
    <property type="project" value="InterPro"/>
</dbReference>
<dbReference type="InterPro" id="IPR038220">
    <property type="entry name" value="PHOX_C_sf"/>
</dbReference>
<dbReference type="Gene3D" id="3.30.9.10">
    <property type="entry name" value="D-Amino Acid Oxidase, subunit A, domain 2"/>
    <property type="match status" value="1"/>
</dbReference>
<dbReference type="InterPro" id="IPR050641">
    <property type="entry name" value="RIFMO-like"/>
</dbReference>
<keyword evidence="3" id="KW-0285">Flavoprotein</keyword>
<comment type="similarity">
    <text evidence="2">Belongs to the PheA/TfdB FAD monooxygenase family.</text>
</comment>
<dbReference type="KEGG" id="tbw:NCTC13354_01150"/>
<dbReference type="EC" id="1.14.13.50" evidence="8"/>
<dbReference type="SUPFAM" id="SSF52833">
    <property type="entry name" value="Thioredoxin-like"/>
    <property type="match status" value="1"/>
</dbReference>
<dbReference type="Proteomes" id="UP000269542">
    <property type="component" value="Chromosome"/>
</dbReference>
<dbReference type="PRINTS" id="PR00420">
    <property type="entry name" value="RNGMNOXGNASE"/>
</dbReference>
<reference evidence="8 9" key="1">
    <citation type="submission" date="2018-12" db="EMBL/GenBank/DDBJ databases">
        <authorList>
            <consortium name="Pathogen Informatics"/>
        </authorList>
    </citation>
    <scope>NUCLEOTIDE SEQUENCE [LARGE SCALE GENOMIC DNA]</scope>
    <source>
        <strain evidence="8 9">NCTC13354</strain>
    </source>
</reference>
<feature type="domain" description="FAD-binding" evidence="6">
    <location>
        <begin position="32"/>
        <end position="403"/>
    </location>
</feature>
<dbReference type="Pfam" id="PF01494">
    <property type="entry name" value="FAD_binding_3"/>
    <property type="match status" value="1"/>
</dbReference>
<dbReference type="EMBL" id="LR134476">
    <property type="protein sequence ID" value="VEI13435.1"/>
    <property type="molecule type" value="Genomic_DNA"/>
</dbReference>
<dbReference type="InterPro" id="IPR036249">
    <property type="entry name" value="Thioredoxin-like_sf"/>
</dbReference>